<dbReference type="RefSeq" id="WP_316026261.1">
    <property type="nucleotide sequence ID" value="NZ_JAWDIO010000002.1"/>
</dbReference>
<organism evidence="4 5">
    <name type="scientific">Paraglaciecola aquimarina</name>
    <dbReference type="NCBI Taxonomy" id="1235557"/>
    <lineage>
        <taxon>Bacteria</taxon>
        <taxon>Pseudomonadati</taxon>
        <taxon>Pseudomonadota</taxon>
        <taxon>Gammaproteobacteria</taxon>
        <taxon>Alteromonadales</taxon>
        <taxon>Alteromonadaceae</taxon>
        <taxon>Paraglaciecola</taxon>
    </lineage>
</organism>
<dbReference type="SMART" id="SM00634">
    <property type="entry name" value="BID_1"/>
    <property type="match status" value="5"/>
</dbReference>
<dbReference type="InterPro" id="IPR003344">
    <property type="entry name" value="Big_1_dom"/>
</dbReference>
<sequence length="740" mass="76690">MNKANRKYRCYKTLVAVICVLNLVACGGGGSLEREGGDTEDQSNNDHNVVTRTVDMAFTELKSGQASKELTSTSALRLTTAVFDSNGNPVIDTLVTFTVRPEGVAVFANDTGTAHTNSQGVATLDIFVGQLSGAGEMTASLDSGETANLTFVSAGSAQINQQPASLALFASATQLASSGSDQIELLALVKNANNVLLEGIEVIFSADAAANLALVDGGSVSVTGKDGIARAFLSTLNNPENRRINVSASAKGLQQTETLEVQVVGSEININGAASLSLHDSTPITVHVVDSDGKGIAGQTVTMFAQNGLLSHVIGTTSGSGQFSVDYTARRAGNDTIRATSLNATGSFQLVVQQDSFTFNSEPNSVIALADSAILSIKWLKDNMANVGGKVTLTTSRGTVLQSESVTDENGLASFTVQSDNAGLAAMSATGWDSDTELVTATTQVEFVAIEAASIMVDATPDSIAPSGQTSRVTAVVRDPNGNLVKGKGVNFVVHDVSGGFISPSEGITDRSGIAAVVFTSNAVSSYEAVTVQATVIDTPQVMGVATLTVGDRAFDISIGTGRLLEVAGQSSYAKEFTVFVTDPDSNPVANAAMSFSAPPVKFIDGGIYKKGSWLWDELDEIWYQNIAVSCANEDINGNGILDEGEDTNQDGLLTPGNVVSIPPNTVTDSNGQTLVNILYAKQFGGWAEVEVTVKAQSAGSESAESQSFLLPIAVADLTVEGSSPPNSPYGVGPNCTDTH</sequence>
<evidence type="ECO:0000313" key="4">
    <source>
        <dbReference type="EMBL" id="MDU0354677.1"/>
    </source>
</evidence>
<dbReference type="PROSITE" id="PS51127">
    <property type="entry name" value="BIG1"/>
    <property type="match status" value="1"/>
</dbReference>
<feature type="chain" id="PRO_5046198329" evidence="2">
    <location>
        <begin position="28"/>
        <end position="740"/>
    </location>
</feature>
<dbReference type="Proteomes" id="UP001247805">
    <property type="component" value="Unassembled WGS sequence"/>
</dbReference>
<evidence type="ECO:0000256" key="2">
    <source>
        <dbReference type="SAM" id="SignalP"/>
    </source>
</evidence>
<gene>
    <name evidence="4" type="ORF">RS130_12790</name>
</gene>
<feature type="signal peptide" evidence="2">
    <location>
        <begin position="1"/>
        <end position="27"/>
    </location>
</feature>
<proteinExistence type="inferred from homology"/>
<evidence type="ECO:0000259" key="3">
    <source>
        <dbReference type="PROSITE" id="PS51127"/>
    </source>
</evidence>
<dbReference type="Gene3D" id="2.60.40.10">
    <property type="entry name" value="Immunoglobulins"/>
    <property type="match status" value="5"/>
</dbReference>
<evidence type="ECO:0000256" key="1">
    <source>
        <dbReference type="ARBA" id="ARBA00010116"/>
    </source>
</evidence>
<protein>
    <submittedName>
        <fullName evidence="4">Ig-like domain-containing protein</fullName>
    </submittedName>
</protein>
<name>A0ABU3SXH2_9ALTE</name>
<feature type="domain" description="Big-1" evidence="3">
    <location>
        <begin position="258"/>
        <end position="360"/>
    </location>
</feature>
<keyword evidence="2" id="KW-0732">Signal</keyword>
<comment type="caution">
    <text evidence="4">The sequence shown here is derived from an EMBL/GenBank/DDBJ whole genome shotgun (WGS) entry which is preliminary data.</text>
</comment>
<evidence type="ECO:0000313" key="5">
    <source>
        <dbReference type="Proteomes" id="UP001247805"/>
    </source>
</evidence>
<comment type="similarity">
    <text evidence="1">Belongs to the intimin/invasin family.</text>
</comment>
<reference evidence="4 5" key="1">
    <citation type="submission" date="2023-10" db="EMBL/GenBank/DDBJ databases">
        <title>Glaciecola aquimarina strain GGW-M5 nov., isolated from a coastal seawater.</title>
        <authorList>
            <person name="Bayburt H."/>
            <person name="Kim J.M."/>
            <person name="Choi B.J."/>
            <person name="Jeon C.O."/>
        </authorList>
    </citation>
    <scope>NUCLEOTIDE SEQUENCE [LARGE SCALE GENOMIC DNA]</scope>
    <source>
        <strain evidence="4 5">KCTC 32108</strain>
    </source>
</reference>
<dbReference type="Pfam" id="PF02369">
    <property type="entry name" value="Big_1"/>
    <property type="match status" value="2"/>
</dbReference>
<accession>A0ABU3SXH2</accession>
<dbReference type="InterPro" id="IPR008964">
    <property type="entry name" value="Invasin/intimin_cell_adhesion"/>
</dbReference>
<dbReference type="InterPro" id="IPR013783">
    <property type="entry name" value="Ig-like_fold"/>
</dbReference>
<keyword evidence="5" id="KW-1185">Reference proteome</keyword>
<dbReference type="EMBL" id="JAWDIO010000002">
    <property type="protein sequence ID" value="MDU0354677.1"/>
    <property type="molecule type" value="Genomic_DNA"/>
</dbReference>
<dbReference type="SUPFAM" id="SSF49373">
    <property type="entry name" value="Invasin/intimin cell-adhesion fragments"/>
    <property type="match status" value="5"/>
</dbReference>